<reference evidence="4" key="1">
    <citation type="journal article" date="2019" name="Int. J. Syst. Evol. Microbiol.">
        <title>The Global Catalogue of Microorganisms (GCM) 10K type strain sequencing project: providing services to taxonomists for standard genome sequencing and annotation.</title>
        <authorList>
            <consortium name="The Broad Institute Genomics Platform"/>
            <consortium name="The Broad Institute Genome Sequencing Center for Infectious Disease"/>
            <person name="Wu L."/>
            <person name="Ma J."/>
        </authorList>
    </citation>
    <scope>NUCLEOTIDE SEQUENCE [LARGE SCALE GENOMIC DNA]</scope>
    <source>
        <strain evidence="4">CGMCC 1.10759</strain>
    </source>
</reference>
<dbReference type="Proteomes" id="UP001595904">
    <property type="component" value="Unassembled WGS sequence"/>
</dbReference>
<sequence length="310" mass="34739">MKLLRSIMVMLGLAIAATSSGAADDSSPKKQFEWSDVGNTPYRAARLDPRMLYTLFVPRNYDENGTKEYWVIVVVHGTERDAAGYRSRYAKFAEEHDAIVLAPLFAANTQASNDLENYKLIDFANTRYDLVLLSMVDEIAAKYRLRDERFLLFGFSGGGHFAHRFYYLHPHRLLGVSIGAPGVVTLLDDKSDWWIGVRDVLPRFGVKMNLPAMRKVPVQMVIGADDNKPYPGDIDKSSAYWMGEGVEGANFNAAGNSRVERMVNLKRSFEAAGINVRHDIVPGAEHESEKLDAQVQDFFGKILERAGKAR</sequence>
<name>A0ABV8SYR6_9GAMM</name>
<dbReference type="InterPro" id="IPR029058">
    <property type="entry name" value="AB_hydrolase_fold"/>
</dbReference>
<feature type="signal peptide" evidence="2">
    <location>
        <begin position="1"/>
        <end position="22"/>
    </location>
</feature>
<keyword evidence="4" id="KW-1185">Reference proteome</keyword>
<dbReference type="RefSeq" id="WP_380602363.1">
    <property type="nucleotide sequence ID" value="NZ_JBHSDU010000014.1"/>
</dbReference>
<dbReference type="GO" id="GO:0016787">
    <property type="term" value="F:hydrolase activity"/>
    <property type="evidence" value="ECO:0007669"/>
    <property type="project" value="UniProtKB-KW"/>
</dbReference>
<evidence type="ECO:0000313" key="4">
    <source>
        <dbReference type="Proteomes" id="UP001595904"/>
    </source>
</evidence>
<dbReference type="Gene3D" id="3.40.50.1820">
    <property type="entry name" value="alpha/beta hydrolase"/>
    <property type="match status" value="1"/>
</dbReference>
<evidence type="ECO:0000313" key="3">
    <source>
        <dbReference type="EMBL" id="MFC4312726.1"/>
    </source>
</evidence>
<dbReference type="InterPro" id="IPR050955">
    <property type="entry name" value="Plant_Biomass_Hydrol_Est"/>
</dbReference>
<dbReference type="PANTHER" id="PTHR43037">
    <property type="entry name" value="UNNAMED PRODUCT-RELATED"/>
    <property type="match status" value="1"/>
</dbReference>
<gene>
    <name evidence="3" type="ORF">ACFPN2_26815</name>
</gene>
<protein>
    <submittedName>
        <fullName evidence="3">Alpha/beta hydrolase</fullName>
    </submittedName>
</protein>
<proteinExistence type="predicted"/>
<evidence type="ECO:0000256" key="1">
    <source>
        <dbReference type="ARBA" id="ARBA00022729"/>
    </source>
</evidence>
<organism evidence="3 4">
    <name type="scientific">Steroidobacter flavus</name>
    <dbReference type="NCBI Taxonomy" id="1842136"/>
    <lineage>
        <taxon>Bacteria</taxon>
        <taxon>Pseudomonadati</taxon>
        <taxon>Pseudomonadota</taxon>
        <taxon>Gammaproteobacteria</taxon>
        <taxon>Steroidobacterales</taxon>
        <taxon>Steroidobacteraceae</taxon>
        <taxon>Steroidobacter</taxon>
    </lineage>
</organism>
<keyword evidence="1 2" id="KW-0732">Signal</keyword>
<dbReference type="EMBL" id="JBHSDU010000014">
    <property type="protein sequence ID" value="MFC4312726.1"/>
    <property type="molecule type" value="Genomic_DNA"/>
</dbReference>
<evidence type="ECO:0000256" key="2">
    <source>
        <dbReference type="SAM" id="SignalP"/>
    </source>
</evidence>
<feature type="chain" id="PRO_5047145988" evidence="2">
    <location>
        <begin position="23"/>
        <end position="310"/>
    </location>
</feature>
<keyword evidence="3" id="KW-0378">Hydrolase</keyword>
<dbReference type="PANTHER" id="PTHR43037:SF4">
    <property type="entry name" value="PEPTIDASE S9 PROLYL OLIGOPEPTIDASE CATALYTIC DOMAIN-CONTAINING PROTEIN"/>
    <property type="match status" value="1"/>
</dbReference>
<dbReference type="SUPFAM" id="SSF53474">
    <property type="entry name" value="alpha/beta-Hydrolases"/>
    <property type="match status" value="1"/>
</dbReference>
<accession>A0ABV8SYR6</accession>
<comment type="caution">
    <text evidence="3">The sequence shown here is derived from an EMBL/GenBank/DDBJ whole genome shotgun (WGS) entry which is preliminary data.</text>
</comment>